<protein>
    <submittedName>
        <fullName evidence="5">Nucleotide sugar dehydrogenase</fullName>
        <ecNumber evidence="5">1.1.1.22</ecNumber>
    </submittedName>
</protein>
<dbReference type="Gene3D" id="3.40.50.720">
    <property type="entry name" value="NAD(P)-binding Rossmann-like Domain"/>
    <property type="match status" value="2"/>
</dbReference>
<dbReference type="SUPFAM" id="SSF48179">
    <property type="entry name" value="6-phosphogluconate dehydrogenase C-terminal domain-like"/>
    <property type="match status" value="1"/>
</dbReference>
<accession>B8IG45</accession>
<dbReference type="KEGG" id="mno:Mnod_6764"/>
<feature type="domain" description="UDP-glucose/GDP-mannose dehydrogenase C-terminal" evidence="4">
    <location>
        <begin position="345"/>
        <end position="445"/>
    </location>
</feature>
<dbReference type="RefSeq" id="WP_015933091.1">
    <property type="nucleotide sequence ID" value="NC_011894.1"/>
</dbReference>
<comment type="similarity">
    <text evidence="3">Belongs to the UDP-glucose/GDP-mannose dehydrogenase family.</text>
</comment>
<dbReference type="InterPro" id="IPR001732">
    <property type="entry name" value="UDP-Glc/GDP-Man_DH_N"/>
</dbReference>
<evidence type="ECO:0000256" key="1">
    <source>
        <dbReference type="ARBA" id="ARBA00023002"/>
    </source>
</evidence>
<evidence type="ECO:0000313" key="6">
    <source>
        <dbReference type="Proteomes" id="UP000008207"/>
    </source>
</evidence>
<dbReference type="PIRSF" id="PIRSF000124">
    <property type="entry name" value="UDPglc_GDPman_dh"/>
    <property type="match status" value="1"/>
</dbReference>
<sequence>MGQGMGQGTETPPIESCEAGLAEKLAARRARIGIVGLGYVGLPLALAALRAGFPVLGFDTNPERVAALNRGAGTFHHIPGEALAEALRTGTFAATGDMARLAEPDAVLICVPTPLTRHREPDLSYVEATARAIAAALRPGQLVVLESTTYPGTTAEVMRPILEAGGLAVGADVFLAYSPEREDPGNAAFSTAEIPKVVGADDPASRRLASALYGALTIATVPVSTAATAEAVKLTENIFRSVNIALVNELKLVYDAMGIDVWEVIQAASTKPFGFMPFYPGPGLGGHCIPIDPFYLAWKAREFDVPARFIELAGEVNTRMPYHVVERLAASVDRTGRPFSGSRILVLGLAYKRNIDDTRESPSLRLMRLIEARGARALYHDPLVPVLPPTREHPELAGRGSEPLTAETLAGVDAVLIATDHDGVDYALVAAHARLVVDTRNVMARHGLGGPGILKA</sequence>
<dbReference type="eggNOG" id="COG0677">
    <property type="taxonomic scope" value="Bacteria"/>
</dbReference>
<evidence type="ECO:0000256" key="2">
    <source>
        <dbReference type="ARBA" id="ARBA00023027"/>
    </source>
</evidence>
<dbReference type="InterPro" id="IPR036220">
    <property type="entry name" value="UDP-Glc/GDP-Man_DH_C_sf"/>
</dbReference>
<organism evidence="5 6">
    <name type="scientific">Methylobacterium nodulans (strain LMG 21967 / CNCM I-2342 / ORS 2060)</name>
    <dbReference type="NCBI Taxonomy" id="460265"/>
    <lineage>
        <taxon>Bacteria</taxon>
        <taxon>Pseudomonadati</taxon>
        <taxon>Pseudomonadota</taxon>
        <taxon>Alphaproteobacteria</taxon>
        <taxon>Hyphomicrobiales</taxon>
        <taxon>Methylobacteriaceae</taxon>
        <taxon>Methylobacterium</taxon>
    </lineage>
</organism>
<evidence type="ECO:0000259" key="4">
    <source>
        <dbReference type="SMART" id="SM00984"/>
    </source>
</evidence>
<dbReference type="EC" id="1.1.1.22" evidence="5"/>
<proteinExistence type="inferred from homology"/>
<dbReference type="SUPFAM" id="SSF51735">
    <property type="entry name" value="NAD(P)-binding Rossmann-fold domains"/>
    <property type="match status" value="1"/>
</dbReference>
<dbReference type="Pfam" id="PF03720">
    <property type="entry name" value="UDPG_MGDP_dh_C"/>
    <property type="match status" value="1"/>
</dbReference>
<dbReference type="Pfam" id="PF00984">
    <property type="entry name" value="UDPG_MGDP_dh"/>
    <property type="match status" value="1"/>
</dbReference>
<keyword evidence="1 5" id="KW-0560">Oxidoreductase</keyword>
<evidence type="ECO:0000256" key="3">
    <source>
        <dbReference type="PIRNR" id="PIRNR000124"/>
    </source>
</evidence>
<name>B8IG45_METNO</name>
<gene>
    <name evidence="5" type="ordered locus">Mnod_6764</name>
</gene>
<dbReference type="HOGENOM" id="CLU_023810_3_2_5"/>
<dbReference type="STRING" id="460265.Mnod_6764"/>
<dbReference type="GO" id="GO:0003979">
    <property type="term" value="F:UDP-glucose 6-dehydrogenase activity"/>
    <property type="evidence" value="ECO:0007669"/>
    <property type="project" value="UniProtKB-EC"/>
</dbReference>
<dbReference type="GO" id="GO:0000271">
    <property type="term" value="P:polysaccharide biosynthetic process"/>
    <property type="evidence" value="ECO:0007669"/>
    <property type="project" value="InterPro"/>
</dbReference>
<evidence type="ECO:0000313" key="5">
    <source>
        <dbReference type="EMBL" id="ACL61522.1"/>
    </source>
</evidence>
<dbReference type="PANTHER" id="PTHR43491">
    <property type="entry name" value="UDP-N-ACETYL-D-MANNOSAMINE DEHYDROGENASE"/>
    <property type="match status" value="1"/>
</dbReference>
<dbReference type="SUPFAM" id="SSF52413">
    <property type="entry name" value="UDP-glucose/GDP-mannose dehydrogenase C-terminal domain"/>
    <property type="match status" value="1"/>
</dbReference>
<reference evidence="5 6" key="1">
    <citation type="submission" date="2009-01" db="EMBL/GenBank/DDBJ databases">
        <title>Complete sequence of chromosome of Methylobacterium nodulans ORS 2060.</title>
        <authorList>
            <consortium name="US DOE Joint Genome Institute"/>
            <person name="Lucas S."/>
            <person name="Copeland A."/>
            <person name="Lapidus A."/>
            <person name="Glavina del Rio T."/>
            <person name="Dalin E."/>
            <person name="Tice H."/>
            <person name="Bruce D."/>
            <person name="Goodwin L."/>
            <person name="Pitluck S."/>
            <person name="Sims D."/>
            <person name="Brettin T."/>
            <person name="Detter J.C."/>
            <person name="Han C."/>
            <person name="Larimer F."/>
            <person name="Land M."/>
            <person name="Hauser L."/>
            <person name="Kyrpides N."/>
            <person name="Ivanova N."/>
            <person name="Marx C.J."/>
            <person name="Richardson P."/>
        </authorList>
    </citation>
    <scope>NUCLEOTIDE SEQUENCE [LARGE SCALE GENOMIC DNA]</scope>
    <source>
        <strain evidence="6">LMG 21967 / CNCM I-2342 / ORS 2060</strain>
    </source>
</reference>
<dbReference type="PIRSF" id="PIRSF500136">
    <property type="entry name" value="UDP_ManNAc_DH"/>
    <property type="match status" value="1"/>
</dbReference>
<dbReference type="AlphaFoldDB" id="B8IG45"/>
<dbReference type="InterPro" id="IPR036291">
    <property type="entry name" value="NAD(P)-bd_dom_sf"/>
</dbReference>
<dbReference type="InterPro" id="IPR028359">
    <property type="entry name" value="UDP_ManNAc/GlcNAc_DH"/>
</dbReference>
<dbReference type="GO" id="GO:0051287">
    <property type="term" value="F:NAD binding"/>
    <property type="evidence" value="ECO:0007669"/>
    <property type="project" value="InterPro"/>
</dbReference>
<keyword evidence="6" id="KW-1185">Reference proteome</keyword>
<dbReference type="SMART" id="SM00984">
    <property type="entry name" value="UDPG_MGDP_dh_C"/>
    <property type="match status" value="1"/>
</dbReference>
<dbReference type="InterPro" id="IPR014026">
    <property type="entry name" value="UDP-Glc/GDP-Man_DH_dimer"/>
</dbReference>
<dbReference type="PANTHER" id="PTHR43491:SF1">
    <property type="entry name" value="UDP-N-ACETYL-D-MANNOSAMINE DEHYDROGENASE"/>
    <property type="match status" value="1"/>
</dbReference>
<dbReference type="InterPro" id="IPR017476">
    <property type="entry name" value="UDP-Glc/GDP-Man"/>
</dbReference>
<dbReference type="InterPro" id="IPR008927">
    <property type="entry name" value="6-PGluconate_DH-like_C_sf"/>
</dbReference>
<dbReference type="Pfam" id="PF03721">
    <property type="entry name" value="UDPG_MGDP_dh_N"/>
    <property type="match status" value="1"/>
</dbReference>
<dbReference type="GO" id="GO:0016628">
    <property type="term" value="F:oxidoreductase activity, acting on the CH-CH group of donors, NAD or NADP as acceptor"/>
    <property type="evidence" value="ECO:0007669"/>
    <property type="project" value="InterPro"/>
</dbReference>
<dbReference type="InterPro" id="IPR014027">
    <property type="entry name" value="UDP-Glc/GDP-Man_DH_C"/>
</dbReference>
<dbReference type="EMBL" id="CP001349">
    <property type="protein sequence ID" value="ACL61522.1"/>
    <property type="molecule type" value="Genomic_DNA"/>
</dbReference>
<dbReference type="NCBIfam" id="TIGR03026">
    <property type="entry name" value="NDP-sugDHase"/>
    <property type="match status" value="1"/>
</dbReference>
<dbReference type="Proteomes" id="UP000008207">
    <property type="component" value="Chromosome"/>
</dbReference>
<keyword evidence="2" id="KW-0520">NAD</keyword>